<sequence length="175" mass="19227">MGKTIGLLKVSVLRGLRLVIRDFRTSDPYVVLKLDNQVVKTKVINNSLNPVWNEEFTFSITEPVGVLNLEVFDKDRFKADDEMGYAHIGLQQIVSAARLKKFVGTTQGATKIRTMVPDSDNCLAKESCIRCLDGEIVQDACLRLCGVESGEIELRLKWADDPSLAAAAATAAPSE</sequence>
<evidence type="ECO:0000256" key="8">
    <source>
        <dbReference type="ARBA" id="ARBA00023121"/>
    </source>
</evidence>
<evidence type="ECO:0000256" key="10">
    <source>
        <dbReference type="ARBA" id="ARBA00023242"/>
    </source>
</evidence>
<keyword evidence="7" id="KW-0106">Calcium</keyword>
<name>A0AAP0KGZ8_9MAGN</name>
<evidence type="ECO:0000256" key="5">
    <source>
        <dbReference type="ARBA" id="ARBA00022682"/>
    </source>
</evidence>
<dbReference type="InterPro" id="IPR035892">
    <property type="entry name" value="C2_domain_sf"/>
</dbReference>
<evidence type="ECO:0000256" key="1">
    <source>
        <dbReference type="ARBA" id="ARBA00004123"/>
    </source>
</evidence>
<feature type="domain" description="C2" evidence="12">
    <location>
        <begin position="1"/>
        <end position="103"/>
    </location>
</feature>
<dbReference type="Proteomes" id="UP001420932">
    <property type="component" value="Unassembled WGS sequence"/>
</dbReference>
<evidence type="ECO:0000256" key="7">
    <source>
        <dbReference type="ARBA" id="ARBA00022837"/>
    </source>
</evidence>
<protein>
    <recommendedName>
        <fullName evidence="12">C2 domain-containing protein</fullName>
    </recommendedName>
</protein>
<keyword evidence="4" id="KW-1003">Cell membrane</keyword>
<dbReference type="CDD" id="cd04038">
    <property type="entry name" value="C2_ArfGAP"/>
    <property type="match status" value="1"/>
</dbReference>
<comment type="subcellular location">
    <subcellularLocation>
        <location evidence="2">Cell membrane</location>
    </subcellularLocation>
    <subcellularLocation>
        <location evidence="1">Nucleus</location>
    </subcellularLocation>
</comment>
<keyword evidence="10" id="KW-0539">Nucleus</keyword>
<evidence type="ECO:0000256" key="4">
    <source>
        <dbReference type="ARBA" id="ARBA00022475"/>
    </source>
</evidence>
<evidence type="ECO:0000256" key="2">
    <source>
        <dbReference type="ARBA" id="ARBA00004236"/>
    </source>
</evidence>
<keyword evidence="9" id="KW-0472">Membrane</keyword>
<keyword evidence="3" id="KW-0343">GTPase activation</keyword>
<keyword evidence="6" id="KW-0479">Metal-binding</keyword>
<evidence type="ECO:0000256" key="6">
    <source>
        <dbReference type="ARBA" id="ARBA00022723"/>
    </source>
</evidence>
<dbReference type="GO" id="GO:0005886">
    <property type="term" value="C:plasma membrane"/>
    <property type="evidence" value="ECO:0007669"/>
    <property type="project" value="UniProtKB-SubCell"/>
</dbReference>
<reference evidence="13 14" key="1">
    <citation type="submission" date="2024-01" db="EMBL/GenBank/DDBJ databases">
        <title>Genome assemblies of Stephania.</title>
        <authorList>
            <person name="Yang L."/>
        </authorList>
    </citation>
    <scope>NUCLEOTIDE SEQUENCE [LARGE SCALE GENOMIC DNA]</scope>
    <source>
        <strain evidence="13">YNDBR</strain>
        <tissue evidence="13">Leaf</tissue>
    </source>
</reference>
<dbReference type="InterPro" id="IPR000008">
    <property type="entry name" value="C2_dom"/>
</dbReference>
<dbReference type="EMBL" id="JBBNAF010000004">
    <property type="protein sequence ID" value="KAK9152382.1"/>
    <property type="molecule type" value="Genomic_DNA"/>
</dbReference>
<dbReference type="Gene3D" id="2.60.40.150">
    <property type="entry name" value="C2 domain"/>
    <property type="match status" value="1"/>
</dbReference>
<dbReference type="GO" id="GO:0009738">
    <property type="term" value="P:abscisic acid-activated signaling pathway"/>
    <property type="evidence" value="ECO:0007669"/>
    <property type="project" value="UniProtKB-KW"/>
</dbReference>
<evidence type="ECO:0000259" key="12">
    <source>
        <dbReference type="PROSITE" id="PS50004"/>
    </source>
</evidence>
<keyword evidence="14" id="KW-1185">Reference proteome</keyword>
<dbReference type="GO" id="GO:0005634">
    <property type="term" value="C:nucleus"/>
    <property type="evidence" value="ECO:0007669"/>
    <property type="project" value="UniProtKB-SubCell"/>
</dbReference>
<dbReference type="PROSITE" id="PS50004">
    <property type="entry name" value="C2"/>
    <property type="match status" value="1"/>
</dbReference>
<keyword evidence="8" id="KW-0446">Lipid-binding</keyword>
<dbReference type="GO" id="GO:0005096">
    <property type="term" value="F:GTPase activator activity"/>
    <property type="evidence" value="ECO:0007669"/>
    <property type="project" value="UniProtKB-KW"/>
</dbReference>
<gene>
    <name evidence="13" type="ORF">Syun_010691</name>
</gene>
<evidence type="ECO:0000256" key="3">
    <source>
        <dbReference type="ARBA" id="ARBA00022468"/>
    </source>
</evidence>
<dbReference type="GO" id="GO:0008289">
    <property type="term" value="F:lipid binding"/>
    <property type="evidence" value="ECO:0007669"/>
    <property type="project" value="UniProtKB-KW"/>
</dbReference>
<evidence type="ECO:0000256" key="11">
    <source>
        <dbReference type="ARBA" id="ARBA00024037"/>
    </source>
</evidence>
<evidence type="ECO:0000313" key="13">
    <source>
        <dbReference type="EMBL" id="KAK9152382.1"/>
    </source>
</evidence>
<dbReference type="PRINTS" id="PR00360">
    <property type="entry name" value="C2DOMAIN"/>
</dbReference>
<comment type="similarity">
    <text evidence="11">Belongs to the plant CAR protein family.</text>
</comment>
<dbReference type="GO" id="GO:0046872">
    <property type="term" value="F:metal ion binding"/>
    <property type="evidence" value="ECO:0007669"/>
    <property type="project" value="UniProtKB-KW"/>
</dbReference>
<dbReference type="Pfam" id="PF00168">
    <property type="entry name" value="C2"/>
    <property type="match status" value="1"/>
</dbReference>
<dbReference type="SUPFAM" id="SSF49562">
    <property type="entry name" value="C2 domain (Calcium/lipid-binding domain, CaLB)"/>
    <property type="match status" value="1"/>
</dbReference>
<dbReference type="InterPro" id="IPR044562">
    <property type="entry name" value="CAR1-11"/>
</dbReference>
<dbReference type="AlphaFoldDB" id="A0AAP0KGZ8"/>
<keyword evidence="5" id="KW-0938">Abscisic acid signaling pathway</keyword>
<dbReference type="SMART" id="SM00239">
    <property type="entry name" value="C2"/>
    <property type="match status" value="1"/>
</dbReference>
<accession>A0AAP0KGZ8</accession>
<proteinExistence type="inferred from homology"/>
<evidence type="ECO:0000313" key="14">
    <source>
        <dbReference type="Proteomes" id="UP001420932"/>
    </source>
</evidence>
<organism evidence="13 14">
    <name type="scientific">Stephania yunnanensis</name>
    <dbReference type="NCBI Taxonomy" id="152371"/>
    <lineage>
        <taxon>Eukaryota</taxon>
        <taxon>Viridiplantae</taxon>
        <taxon>Streptophyta</taxon>
        <taxon>Embryophyta</taxon>
        <taxon>Tracheophyta</taxon>
        <taxon>Spermatophyta</taxon>
        <taxon>Magnoliopsida</taxon>
        <taxon>Ranunculales</taxon>
        <taxon>Menispermaceae</taxon>
        <taxon>Menispermoideae</taxon>
        <taxon>Cissampelideae</taxon>
        <taxon>Stephania</taxon>
    </lineage>
</organism>
<dbReference type="PANTHER" id="PTHR45933">
    <property type="entry name" value="PROTEIN C2-DOMAIN ABA-RELATED 4"/>
    <property type="match status" value="1"/>
</dbReference>
<dbReference type="PANTHER" id="PTHR45933:SF6">
    <property type="entry name" value="PROTEIN C2-DOMAIN ABA-RELATED 11"/>
    <property type="match status" value="1"/>
</dbReference>
<comment type="caution">
    <text evidence="13">The sequence shown here is derived from an EMBL/GenBank/DDBJ whole genome shotgun (WGS) entry which is preliminary data.</text>
</comment>
<evidence type="ECO:0000256" key="9">
    <source>
        <dbReference type="ARBA" id="ARBA00023136"/>
    </source>
</evidence>